<keyword evidence="2" id="KW-1185">Reference proteome</keyword>
<protein>
    <submittedName>
        <fullName evidence="1">Uncharacterized protein</fullName>
    </submittedName>
</protein>
<evidence type="ECO:0000313" key="1">
    <source>
        <dbReference type="EMBL" id="ACL73638.1"/>
    </source>
</evidence>
<dbReference type="KEGG" id="tgr:Tgr7_2562"/>
<dbReference type="OrthoDB" id="7062241at2"/>
<proteinExistence type="predicted"/>
<dbReference type="RefSeq" id="WP_012639113.1">
    <property type="nucleotide sequence ID" value="NC_011901.1"/>
</dbReference>
<reference evidence="1 2" key="1">
    <citation type="journal article" date="2011" name="Stand. Genomic Sci.">
        <title>Complete genome sequence of 'Thioalkalivibrio sulfidophilus' HL-EbGr7.</title>
        <authorList>
            <person name="Muyzer G."/>
            <person name="Sorokin D.Y."/>
            <person name="Mavromatis K."/>
            <person name="Lapidus A."/>
            <person name="Clum A."/>
            <person name="Ivanova N."/>
            <person name="Pati A."/>
            <person name="d'Haeseleer P."/>
            <person name="Woyke T."/>
            <person name="Kyrpides N.C."/>
        </authorList>
    </citation>
    <scope>NUCLEOTIDE SEQUENCE [LARGE SCALE GENOMIC DNA]</scope>
    <source>
        <strain evidence="1 2">HL-EbGR7</strain>
    </source>
</reference>
<dbReference type="eggNOG" id="ENOG5033I8T">
    <property type="taxonomic scope" value="Bacteria"/>
</dbReference>
<sequence>MSGDSIGDSFRRAGIHWARRLVDEYAFALDGIPELIRVRFYQGVGQDWFETEQSHYLQTPGMATPEVSDIQRYGSLQEALDDVLKGFSEGYRVAVRAGHRPDTSWLLPNRDFH</sequence>
<gene>
    <name evidence="1" type="ordered locus">Tgr7_2562</name>
</gene>
<evidence type="ECO:0000313" key="2">
    <source>
        <dbReference type="Proteomes" id="UP000002383"/>
    </source>
</evidence>
<dbReference type="HOGENOM" id="CLU_2140585_0_0_6"/>
<organism evidence="1 2">
    <name type="scientific">Thioalkalivibrio sulfidiphilus (strain HL-EbGR7)</name>
    <dbReference type="NCBI Taxonomy" id="396588"/>
    <lineage>
        <taxon>Bacteria</taxon>
        <taxon>Pseudomonadati</taxon>
        <taxon>Pseudomonadota</taxon>
        <taxon>Gammaproteobacteria</taxon>
        <taxon>Chromatiales</taxon>
        <taxon>Ectothiorhodospiraceae</taxon>
        <taxon>Thioalkalivibrio</taxon>
    </lineage>
</organism>
<dbReference type="STRING" id="396588.Tgr7_2562"/>
<dbReference type="EMBL" id="CP001339">
    <property type="protein sequence ID" value="ACL73638.1"/>
    <property type="molecule type" value="Genomic_DNA"/>
</dbReference>
<name>B8GM51_THISH</name>
<dbReference type="AlphaFoldDB" id="B8GM51"/>
<dbReference type="Proteomes" id="UP000002383">
    <property type="component" value="Chromosome"/>
</dbReference>
<accession>B8GM51</accession>